<reference evidence="1 2" key="1">
    <citation type="journal article" date="2014" name="Genome Announc.">
        <title>Draft Genome Sequence of Paenibacillus pini JCM 16418T, Isolated from the Rhizosphere of Pine Tree.</title>
        <authorList>
            <person name="Yuki M."/>
            <person name="Oshima K."/>
            <person name="Suda W."/>
            <person name="Oshida Y."/>
            <person name="Kitamura K."/>
            <person name="Iida Y."/>
            <person name="Hattori M."/>
            <person name="Ohkuma M."/>
        </authorList>
    </citation>
    <scope>NUCLEOTIDE SEQUENCE [LARGE SCALE GENOMIC DNA]</scope>
    <source>
        <strain evidence="1 2">JCM 16418</strain>
    </source>
</reference>
<name>W7Z576_9BACL</name>
<gene>
    <name evidence="1" type="ORF">JCM16418_3616</name>
</gene>
<dbReference type="STRING" id="1236976.JCM16418_3616"/>
<evidence type="ECO:0000313" key="2">
    <source>
        <dbReference type="Proteomes" id="UP000019364"/>
    </source>
</evidence>
<keyword evidence="2" id="KW-1185">Reference proteome</keyword>
<dbReference type="AlphaFoldDB" id="W7Z576"/>
<dbReference type="RefSeq" id="WP_036651020.1">
    <property type="nucleotide sequence ID" value="NZ_BAVZ01000012.1"/>
</dbReference>
<dbReference type="Proteomes" id="UP000019364">
    <property type="component" value="Unassembled WGS sequence"/>
</dbReference>
<evidence type="ECO:0000313" key="1">
    <source>
        <dbReference type="EMBL" id="GAF09474.1"/>
    </source>
</evidence>
<proteinExistence type="predicted"/>
<organism evidence="1 2">
    <name type="scientific">Paenibacillus pini JCM 16418</name>
    <dbReference type="NCBI Taxonomy" id="1236976"/>
    <lineage>
        <taxon>Bacteria</taxon>
        <taxon>Bacillati</taxon>
        <taxon>Bacillota</taxon>
        <taxon>Bacilli</taxon>
        <taxon>Bacillales</taxon>
        <taxon>Paenibacillaceae</taxon>
        <taxon>Paenibacillus</taxon>
    </lineage>
</organism>
<sequence>MSKAIWIKDMRDAQYRVINDYCSGGANIKDTFELKKVEQHRGCSTFLVCLKRKSTAFMRLDWIQITFYQMTH</sequence>
<dbReference type="EMBL" id="BAVZ01000012">
    <property type="protein sequence ID" value="GAF09474.1"/>
    <property type="molecule type" value="Genomic_DNA"/>
</dbReference>
<accession>W7Z576</accession>
<protein>
    <submittedName>
        <fullName evidence="1">Uncharacterized protein</fullName>
    </submittedName>
</protein>
<comment type="caution">
    <text evidence="1">The sequence shown here is derived from an EMBL/GenBank/DDBJ whole genome shotgun (WGS) entry which is preliminary data.</text>
</comment>